<feature type="domain" description="DUF1468" evidence="2">
    <location>
        <begin position="8"/>
        <end position="142"/>
    </location>
</feature>
<keyword evidence="1" id="KW-0812">Transmembrane</keyword>
<dbReference type="AlphaFoldDB" id="A0A0N0E7Q2"/>
<feature type="transmembrane region" description="Helical" evidence="1">
    <location>
        <begin position="42"/>
        <end position="61"/>
    </location>
</feature>
<evidence type="ECO:0000259" key="2">
    <source>
        <dbReference type="Pfam" id="PF07331"/>
    </source>
</evidence>
<dbReference type="EMBL" id="JXMU01000010">
    <property type="protein sequence ID" value="KPB01448.1"/>
    <property type="molecule type" value="Genomic_DNA"/>
</dbReference>
<dbReference type="InterPro" id="IPR009936">
    <property type="entry name" value="DUF1468"/>
</dbReference>
<accession>A0A0N0E7Q2</accession>
<dbReference type="STRING" id="1514904.SU32_07580"/>
<keyword evidence="1" id="KW-0472">Membrane</keyword>
<dbReference type="OrthoDB" id="1956824at2"/>
<dbReference type="Proteomes" id="UP000038011">
    <property type="component" value="Unassembled WGS sequence"/>
</dbReference>
<feature type="transmembrane region" description="Helical" evidence="1">
    <location>
        <begin position="73"/>
        <end position="90"/>
    </location>
</feature>
<dbReference type="RefSeq" id="WP_053998754.1">
    <property type="nucleotide sequence ID" value="NZ_JXMU01000010.1"/>
</dbReference>
<keyword evidence="4" id="KW-1185">Reference proteome</keyword>
<comment type="caution">
    <text evidence="3">The sequence shown here is derived from an EMBL/GenBank/DDBJ whole genome shotgun (WGS) entry which is preliminary data.</text>
</comment>
<reference evidence="3 4" key="1">
    <citation type="submission" date="2015-01" db="EMBL/GenBank/DDBJ databases">
        <title>Ahrensia donghaiensis sp. nov., a novel dimethylsulphoniopropionate-cleavage bacterium isolated from seawater and emended descriptions of the genus Ahrensia and Ahrensia kielensis.</title>
        <authorList>
            <person name="Liu J."/>
        </authorList>
    </citation>
    <scope>NUCLEOTIDE SEQUENCE [LARGE SCALE GENOMIC DNA]</scope>
    <source>
        <strain evidence="3 4">LZD062</strain>
    </source>
</reference>
<organism evidence="3 4">
    <name type="scientific">Ahrensia marina</name>
    <dbReference type="NCBI Taxonomy" id="1514904"/>
    <lineage>
        <taxon>Bacteria</taxon>
        <taxon>Pseudomonadati</taxon>
        <taxon>Pseudomonadota</taxon>
        <taxon>Alphaproteobacteria</taxon>
        <taxon>Hyphomicrobiales</taxon>
        <taxon>Ahrensiaceae</taxon>
        <taxon>Ahrensia</taxon>
    </lineage>
</organism>
<sequence length="152" mass="16966">MFFTKDRIGGILLLIFCCIYALKIGNIRLLPFQADQAFTARTMPEALAVMGIILSMALIIFPTNRERFSIKEFNWPLGLAFLLLMSLYGFTVRPLGFLLATSAFLIAGFAMLGERSPIKLVLVAVPLVVLFWALMNYGLDVTVQPLPSFLRS</sequence>
<proteinExistence type="predicted"/>
<evidence type="ECO:0000313" key="3">
    <source>
        <dbReference type="EMBL" id="KPB01448.1"/>
    </source>
</evidence>
<evidence type="ECO:0000313" key="4">
    <source>
        <dbReference type="Proteomes" id="UP000038011"/>
    </source>
</evidence>
<evidence type="ECO:0000256" key="1">
    <source>
        <dbReference type="SAM" id="Phobius"/>
    </source>
</evidence>
<feature type="transmembrane region" description="Helical" evidence="1">
    <location>
        <begin position="96"/>
        <end position="113"/>
    </location>
</feature>
<feature type="transmembrane region" description="Helical" evidence="1">
    <location>
        <begin position="120"/>
        <end position="139"/>
    </location>
</feature>
<gene>
    <name evidence="3" type="ORF">SU32_07580</name>
</gene>
<keyword evidence="1" id="KW-1133">Transmembrane helix</keyword>
<feature type="transmembrane region" description="Helical" evidence="1">
    <location>
        <begin position="12"/>
        <end position="30"/>
    </location>
</feature>
<protein>
    <recommendedName>
        <fullName evidence="2">DUF1468 domain-containing protein</fullName>
    </recommendedName>
</protein>
<dbReference type="Pfam" id="PF07331">
    <property type="entry name" value="TctB"/>
    <property type="match status" value="1"/>
</dbReference>
<name>A0A0N0E7Q2_9HYPH</name>
<dbReference type="PATRIC" id="fig|1514904.3.peg.336"/>